<accession>A0A3G6J3L1</accession>
<reference evidence="3 4" key="1">
    <citation type="submission" date="2018-11" db="EMBL/GenBank/DDBJ databases">
        <authorList>
            <person name="Kleinhagauer T."/>
            <person name="Glaeser S.P."/>
            <person name="Spergser J."/>
            <person name="Ruckert C."/>
            <person name="Kaempfer P."/>
            <person name="Busse H.-J."/>
        </authorList>
    </citation>
    <scope>NUCLEOTIDE SEQUENCE [LARGE SCALE GENOMIC DNA]</scope>
    <source>
        <strain evidence="3 4">200CH</strain>
    </source>
</reference>
<dbReference type="KEGG" id="ccho:CCHOA_00400"/>
<dbReference type="Gene3D" id="3.40.1000.10">
    <property type="entry name" value="Mog1/PsbP, alpha/beta/alpha sandwich"/>
    <property type="match status" value="1"/>
</dbReference>
<dbReference type="InterPro" id="IPR016123">
    <property type="entry name" value="Mog1/PsbP_a/b/a-sand"/>
</dbReference>
<dbReference type="Proteomes" id="UP000269019">
    <property type="component" value="Chromosome"/>
</dbReference>
<evidence type="ECO:0000313" key="4">
    <source>
        <dbReference type="Proteomes" id="UP000269019"/>
    </source>
</evidence>
<evidence type="ECO:0000313" key="3">
    <source>
        <dbReference type="EMBL" id="AZA12509.1"/>
    </source>
</evidence>
<dbReference type="RefSeq" id="WP_123925649.1">
    <property type="nucleotide sequence ID" value="NZ_CP033896.1"/>
</dbReference>
<feature type="chain" id="PRO_5038421970" description="DUF2020 domain-containing protein" evidence="1">
    <location>
        <begin position="20"/>
        <end position="188"/>
    </location>
</feature>
<evidence type="ECO:0000256" key="1">
    <source>
        <dbReference type="SAM" id="SignalP"/>
    </source>
</evidence>
<keyword evidence="4" id="KW-1185">Reference proteome</keyword>
<organism evidence="3 4">
    <name type="scientific">Corynebacterium choanae</name>
    <dbReference type="NCBI Taxonomy" id="1862358"/>
    <lineage>
        <taxon>Bacteria</taxon>
        <taxon>Bacillati</taxon>
        <taxon>Actinomycetota</taxon>
        <taxon>Actinomycetes</taxon>
        <taxon>Mycobacteriales</taxon>
        <taxon>Corynebacteriaceae</taxon>
        <taxon>Corynebacterium</taxon>
    </lineage>
</organism>
<evidence type="ECO:0000259" key="2">
    <source>
        <dbReference type="Pfam" id="PF09449"/>
    </source>
</evidence>
<feature type="signal peptide" evidence="1">
    <location>
        <begin position="1"/>
        <end position="19"/>
    </location>
</feature>
<proteinExistence type="predicted"/>
<dbReference type="OrthoDB" id="4774058at2"/>
<protein>
    <recommendedName>
        <fullName evidence="2">DUF2020 domain-containing protein</fullName>
    </recommendedName>
</protein>
<dbReference type="EMBL" id="CP033896">
    <property type="protein sequence ID" value="AZA12509.1"/>
    <property type="molecule type" value="Genomic_DNA"/>
</dbReference>
<sequence length="188" mass="19879" precursor="true">MRRTLLSILLATLTVTAAACSSEEPPTPAPATTTATSVDADQPAVTLPIDAMPTIPEGKAAQEPCPYLDSQFAADANGQRITGQGIDTRFDPPACVIWSYPDDPQLTIIVRHMNTPREAMDVVDWAAPVETTNPANDPVGWTGGRLGGDGHSVYAVAKDTTAVVVFSNQDQSVKPQLIAEQVIENLGL</sequence>
<dbReference type="InterPro" id="IPR018567">
    <property type="entry name" value="DUF2020"/>
</dbReference>
<dbReference type="PROSITE" id="PS51257">
    <property type="entry name" value="PROKAR_LIPOPROTEIN"/>
    <property type="match status" value="1"/>
</dbReference>
<dbReference type="AlphaFoldDB" id="A0A3G6J3L1"/>
<dbReference type="SUPFAM" id="SSF55724">
    <property type="entry name" value="Mog1p/PsbP-like"/>
    <property type="match status" value="1"/>
</dbReference>
<keyword evidence="1" id="KW-0732">Signal</keyword>
<name>A0A3G6J3L1_9CORY</name>
<gene>
    <name evidence="3" type="ORF">CCHOA_00400</name>
</gene>
<dbReference type="Pfam" id="PF09449">
    <property type="entry name" value="DUF2020"/>
    <property type="match status" value="1"/>
</dbReference>
<feature type="domain" description="DUF2020" evidence="2">
    <location>
        <begin position="47"/>
        <end position="188"/>
    </location>
</feature>